<feature type="region of interest" description="Disordered" evidence="1">
    <location>
        <begin position="38"/>
        <end position="68"/>
    </location>
</feature>
<sequence>MSQQKQQSWEPPGAPQCAAPQCPSPSLASCFAPCCAPHSGSCGSGSRRPRDQSPARSERAHQKPRCLSGGTTYHIKEEEC</sequence>
<name>A0ABM2EFN8_EQUPR</name>
<reference evidence="3 4" key="1">
    <citation type="submission" date="2025-05" db="UniProtKB">
        <authorList>
            <consortium name="RefSeq"/>
        </authorList>
    </citation>
    <scope>IDENTIFICATION</scope>
    <source>
        <tissue evidence="3 4">Blood</tissue>
    </source>
</reference>
<dbReference type="InterPro" id="IPR031716">
    <property type="entry name" value="LCE6A"/>
</dbReference>
<evidence type="ECO:0000313" key="3">
    <source>
        <dbReference type="RefSeq" id="XP_008513620.1"/>
    </source>
</evidence>
<keyword evidence="2" id="KW-1185">Reference proteome</keyword>
<dbReference type="Pfam" id="PF15858">
    <property type="entry name" value="LCE6A"/>
    <property type="match status" value="1"/>
</dbReference>
<gene>
    <name evidence="3 4" type="primary">LCE6A</name>
</gene>
<accession>A0ABM2EFN8</accession>
<protein>
    <submittedName>
        <fullName evidence="3 4">Late cornified envelope protein 6A</fullName>
    </submittedName>
</protein>
<feature type="region of interest" description="Disordered" evidence="1">
    <location>
        <begin position="1"/>
        <end position="25"/>
    </location>
</feature>
<keyword evidence="3 4" id="KW-0946">Virion</keyword>
<dbReference type="Proteomes" id="UP001652662">
    <property type="component" value="Unplaced"/>
</dbReference>
<feature type="compositionally biased region" description="Low complexity" evidence="1">
    <location>
        <begin position="15"/>
        <end position="25"/>
    </location>
</feature>
<evidence type="ECO:0000256" key="1">
    <source>
        <dbReference type="SAM" id="MobiDB-lite"/>
    </source>
</evidence>
<dbReference type="RefSeq" id="XP_008513621.1">
    <property type="nucleotide sequence ID" value="XM_008515399.2"/>
</dbReference>
<dbReference type="RefSeq" id="XP_008513620.1">
    <property type="nucleotide sequence ID" value="XM_008515398.2"/>
</dbReference>
<feature type="compositionally biased region" description="Basic and acidic residues" evidence="1">
    <location>
        <begin position="48"/>
        <end position="61"/>
    </location>
</feature>
<evidence type="ECO:0000313" key="2">
    <source>
        <dbReference type="Proteomes" id="UP001652662"/>
    </source>
</evidence>
<proteinExistence type="predicted"/>
<organism evidence="2 3">
    <name type="scientific">Equus przewalskii</name>
    <name type="common">Przewalski's horse</name>
    <name type="synonym">Equus caballus przewalskii</name>
    <dbReference type="NCBI Taxonomy" id="9798"/>
    <lineage>
        <taxon>Eukaryota</taxon>
        <taxon>Metazoa</taxon>
        <taxon>Chordata</taxon>
        <taxon>Craniata</taxon>
        <taxon>Vertebrata</taxon>
        <taxon>Euteleostomi</taxon>
        <taxon>Mammalia</taxon>
        <taxon>Eutheria</taxon>
        <taxon>Laurasiatheria</taxon>
        <taxon>Perissodactyla</taxon>
        <taxon>Equidae</taxon>
        <taxon>Equus</taxon>
    </lineage>
</organism>
<keyword evidence="3 4" id="KW-0261">Viral envelope protein</keyword>
<dbReference type="GeneID" id="103547904"/>
<evidence type="ECO:0000313" key="4">
    <source>
        <dbReference type="RefSeq" id="XP_008513621.1"/>
    </source>
</evidence>
<dbReference type="PROSITE" id="PS51257">
    <property type="entry name" value="PROKAR_LIPOPROTEIN"/>
    <property type="match status" value="1"/>
</dbReference>